<dbReference type="SUPFAM" id="SSF50978">
    <property type="entry name" value="WD40 repeat-like"/>
    <property type="match status" value="1"/>
</dbReference>
<dbReference type="SMART" id="SM00382">
    <property type="entry name" value="AAA"/>
    <property type="match status" value="1"/>
</dbReference>
<dbReference type="InterPro" id="IPR015943">
    <property type="entry name" value="WD40/YVTN_repeat-like_dom_sf"/>
</dbReference>
<dbReference type="PANTHER" id="PTHR34301">
    <property type="entry name" value="DNA-BINDING PROTEIN-RELATED"/>
    <property type="match status" value="1"/>
</dbReference>
<dbReference type="Pfam" id="PF01637">
    <property type="entry name" value="ATPase_2"/>
    <property type="match status" value="1"/>
</dbReference>
<accession>A0A450UFV1</accession>
<dbReference type="Gene3D" id="3.40.50.300">
    <property type="entry name" value="P-loop containing nucleotide triphosphate hydrolases"/>
    <property type="match status" value="1"/>
</dbReference>
<dbReference type="InterPro" id="IPR027417">
    <property type="entry name" value="P-loop_NTPase"/>
</dbReference>
<sequence length="1571" mass="178459">MKNTTSLFREGKTALERGDSFAALESFLTLREQHLDLAQVLGTEEVWIDKSDLFDVDRNGSEDLVVLVRNQGILVFSLTDSFPDGKLPLPGNGFTLYRGSEGKILSVVGGKQGDTPCRLRIYHIERESNEELRFSPIAEPEIDDVQIHDIAYKRNRIYVAASNGFIYQYDGLTHQRQEEKSRMDSPIVRFYTNTRFRQDTDREQLDMGLLAITEQGELTRFTLGPPLEEQALRCSVGSLCDLFVADLDNDGASNIVACTRNGRVIVLDWDTLDVRYEYTAFDVFHCVFCEDIDGDGHTEILVGARSGKLYVLGLDDNRKLYVKWIEQIGHEVLAIQAGNDPLKIILALGNGQIRLYDVYCQGTLERRLNAEIREASRQSIELSAPELGHRIARTGTDAVIEFALDNDTRRMECDQLVTFLQAITKDRSPTDCGVILQKLPGFLDKCHGSSEMMVFASDLLARIANSASDWTLYERLSDSVNRIALASAGNLGNRIAEFVRDFRSELMARTSVEKDKISRVKNLIEHGELELAREELQELTRQGLDLLRIHKSPTGVRRLYCTRQGKALVAIGQDNTLTIFDTFGRNDPVGPVATPNIPVAYARLPGRQQHPPHVVFSGRNSVGFTDDLASHQEICRHEDEIRCAVFLEWKDSDIRVVGLRNGLLLFREFDAKGVHIEELPKEWKLDTFPVAMVARKDANVFDLYVFTVTGDIFLFQSVGQNESSLTEPTSIGSLPRPINILDVVCLEDENGQPNLIVLHSDGLIILHEDSERGWIHEEIFIAGGLTCMCPVTLEDATPQLMIGTAERGLVFYGLNGSTRKLPLPYVPTALVAADDPREGTEILVGFDRGDIYRYRIIGEQDLVVLRGQCDAQAQARYEKRRTQYEGQWNRCNTYEKLALTVLATCESCEHGEIRRHLDAKVVTLLRHGVIREAVRVLEGRGIISGSVREGHVAYRITDLLYKKWIAETKDQFSVVREEREALRLDLDLPRFSLIDEELRSTDSLEWIFEFVFRDHKKWRRLVEVSRLFDTCCRASTKEAIASAGLAYLSSIMRSIPATVSNRKNTGVDSMATYKVTVPEIRFIGFDKILAVVIRDVAGDTPGMIKRCWEDMGRPRLVLVLTPDRCEFLSSCFRNETFYAVILDSDQIKGVFLTDEPGRDLLDRMVSQIELAALSPFQTAGPVSDMFYGRKEELTSLLASLERPGWKNYAVVGPRRVGKTSLLHKVRTELEEKKAWKAIYIDASSFGTITDPTERIHTFFQVLLDRLEITGTPQGFIEAVGTAYRAGKSRLAIFVDEVDDLLKAHAHHAEDLFPRTIRTLINQFDIKVMLAGYKTLYFQMHDEQSALFNMLDRLDLAALDEESAEALIRDPLDNVIEISRDTIHLICEKTGRFPNFIQICCRLLLERARVQQSRRITQEDVLEVTRSRAFFEYIVGVYVQNLQELSKLIFYLLLSYYDTKTQRFIWDARVPAAKPQRKSLIHEEIRFTAYDIHGIVEKYDVTLTTNELQSVMDELVLACVLIPTEGTRYRFVLPDLPELMRSHEEILETTVNMLEEAREDFLHYRSPPNIES</sequence>
<evidence type="ECO:0000313" key="2">
    <source>
        <dbReference type="EMBL" id="VFJ91436.1"/>
    </source>
</evidence>
<dbReference type="InterPro" id="IPR036322">
    <property type="entry name" value="WD40_repeat_dom_sf"/>
</dbReference>
<dbReference type="InterPro" id="IPR003593">
    <property type="entry name" value="AAA+_ATPase"/>
</dbReference>
<protein>
    <submittedName>
        <fullName evidence="2">ATPase</fullName>
    </submittedName>
</protein>
<name>A0A450UFV1_9GAMM</name>
<organism evidence="2">
    <name type="scientific">Candidatus Kentrum sp. LFY</name>
    <dbReference type="NCBI Taxonomy" id="2126342"/>
    <lineage>
        <taxon>Bacteria</taxon>
        <taxon>Pseudomonadati</taxon>
        <taxon>Pseudomonadota</taxon>
        <taxon>Gammaproteobacteria</taxon>
        <taxon>Candidatus Kentrum</taxon>
    </lineage>
</organism>
<proteinExistence type="predicted"/>
<dbReference type="InterPro" id="IPR011047">
    <property type="entry name" value="Quinoprotein_ADH-like_sf"/>
</dbReference>
<gene>
    <name evidence="2" type="ORF">BECKLFY1418A_GA0070994_10165</name>
</gene>
<dbReference type="SUPFAM" id="SSF50998">
    <property type="entry name" value="Quinoprotein alcohol dehydrogenase-like"/>
    <property type="match status" value="1"/>
</dbReference>
<dbReference type="EMBL" id="CAADFH010000016">
    <property type="protein sequence ID" value="VFJ91436.1"/>
    <property type="molecule type" value="Genomic_DNA"/>
</dbReference>
<dbReference type="PANTHER" id="PTHR34301:SF8">
    <property type="entry name" value="ATPASE DOMAIN-CONTAINING PROTEIN"/>
    <property type="match status" value="1"/>
</dbReference>
<reference evidence="2" key="1">
    <citation type="submission" date="2019-02" db="EMBL/GenBank/DDBJ databases">
        <authorList>
            <person name="Gruber-Vodicka R. H."/>
            <person name="Seah K. B. B."/>
        </authorList>
    </citation>
    <scope>NUCLEOTIDE SEQUENCE</scope>
    <source>
        <strain evidence="2">BECK_M6</strain>
    </source>
</reference>
<dbReference type="InterPro" id="IPR011579">
    <property type="entry name" value="ATPase_dom"/>
</dbReference>
<dbReference type="Gene3D" id="2.130.10.10">
    <property type="entry name" value="YVTN repeat-like/Quinoprotein amine dehydrogenase"/>
    <property type="match status" value="1"/>
</dbReference>
<feature type="domain" description="AAA+ ATPase" evidence="1">
    <location>
        <begin position="1204"/>
        <end position="1381"/>
    </location>
</feature>
<dbReference type="SUPFAM" id="SSF52540">
    <property type="entry name" value="P-loop containing nucleoside triphosphate hydrolases"/>
    <property type="match status" value="1"/>
</dbReference>
<evidence type="ECO:0000259" key="1">
    <source>
        <dbReference type="SMART" id="SM00382"/>
    </source>
</evidence>